<dbReference type="AlphaFoldDB" id="A0A4Y7TF94"/>
<protein>
    <submittedName>
        <fullName evidence="1">Uncharacterized protein</fullName>
    </submittedName>
</protein>
<organism evidence="1 2">
    <name type="scientific">Coprinellus micaceus</name>
    <name type="common">Glistening ink-cap mushroom</name>
    <name type="synonym">Coprinus micaceus</name>
    <dbReference type="NCBI Taxonomy" id="71717"/>
    <lineage>
        <taxon>Eukaryota</taxon>
        <taxon>Fungi</taxon>
        <taxon>Dikarya</taxon>
        <taxon>Basidiomycota</taxon>
        <taxon>Agaricomycotina</taxon>
        <taxon>Agaricomycetes</taxon>
        <taxon>Agaricomycetidae</taxon>
        <taxon>Agaricales</taxon>
        <taxon>Agaricineae</taxon>
        <taxon>Psathyrellaceae</taxon>
        <taxon>Coprinellus</taxon>
    </lineage>
</organism>
<evidence type="ECO:0000313" key="1">
    <source>
        <dbReference type="EMBL" id="TEB32845.1"/>
    </source>
</evidence>
<reference evidence="1 2" key="1">
    <citation type="journal article" date="2019" name="Nat. Ecol. Evol.">
        <title>Megaphylogeny resolves global patterns of mushroom evolution.</title>
        <authorList>
            <person name="Varga T."/>
            <person name="Krizsan K."/>
            <person name="Foldi C."/>
            <person name="Dima B."/>
            <person name="Sanchez-Garcia M."/>
            <person name="Sanchez-Ramirez S."/>
            <person name="Szollosi G.J."/>
            <person name="Szarkandi J.G."/>
            <person name="Papp V."/>
            <person name="Albert L."/>
            <person name="Andreopoulos W."/>
            <person name="Angelini C."/>
            <person name="Antonin V."/>
            <person name="Barry K.W."/>
            <person name="Bougher N.L."/>
            <person name="Buchanan P."/>
            <person name="Buyck B."/>
            <person name="Bense V."/>
            <person name="Catcheside P."/>
            <person name="Chovatia M."/>
            <person name="Cooper J."/>
            <person name="Damon W."/>
            <person name="Desjardin D."/>
            <person name="Finy P."/>
            <person name="Geml J."/>
            <person name="Haridas S."/>
            <person name="Hughes K."/>
            <person name="Justo A."/>
            <person name="Karasinski D."/>
            <person name="Kautmanova I."/>
            <person name="Kiss B."/>
            <person name="Kocsube S."/>
            <person name="Kotiranta H."/>
            <person name="LaButti K.M."/>
            <person name="Lechner B.E."/>
            <person name="Liimatainen K."/>
            <person name="Lipzen A."/>
            <person name="Lukacs Z."/>
            <person name="Mihaltcheva S."/>
            <person name="Morgado L.N."/>
            <person name="Niskanen T."/>
            <person name="Noordeloos M.E."/>
            <person name="Ohm R.A."/>
            <person name="Ortiz-Santana B."/>
            <person name="Ovrebo C."/>
            <person name="Racz N."/>
            <person name="Riley R."/>
            <person name="Savchenko A."/>
            <person name="Shiryaev A."/>
            <person name="Soop K."/>
            <person name="Spirin V."/>
            <person name="Szebenyi C."/>
            <person name="Tomsovsky M."/>
            <person name="Tulloss R.E."/>
            <person name="Uehling J."/>
            <person name="Grigoriev I.V."/>
            <person name="Vagvolgyi C."/>
            <person name="Papp T."/>
            <person name="Martin F.M."/>
            <person name="Miettinen O."/>
            <person name="Hibbett D.S."/>
            <person name="Nagy L.G."/>
        </authorList>
    </citation>
    <scope>NUCLEOTIDE SEQUENCE [LARGE SCALE GENOMIC DNA]</scope>
    <source>
        <strain evidence="1 2">FP101781</strain>
    </source>
</reference>
<dbReference type="Proteomes" id="UP000298030">
    <property type="component" value="Unassembled WGS sequence"/>
</dbReference>
<name>A0A4Y7TF94_COPMI</name>
<proteinExistence type="predicted"/>
<evidence type="ECO:0000313" key="2">
    <source>
        <dbReference type="Proteomes" id="UP000298030"/>
    </source>
</evidence>
<dbReference type="EMBL" id="QPFP01000014">
    <property type="protein sequence ID" value="TEB32845.1"/>
    <property type="molecule type" value="Genomic_DNA"/>
</dbReference>
<accession>A0A4Y7TF94</accession>
<comment type="caution">
    <text evidence="1">The sequence shown here is derived from an EMBL/GenBank/DDBJ whole genome shotgun (WGS) entry which is preliminary data.</text>
</comment>
<sequence length="140" mass="15412">MPTVQGATVGRSRVTYGSAWSLNRDLASGSEPVPIHTTMSRPQRWLFAQLVDRLSIRRFNLVVVVCPYRPSSRNAPWCGSAPQVAAPRLLVSSSNLTPHACEGHGNLRALFSNEALILSIFVLPASLGYWDVFTTFPFLL</sequence>
<gene>
    <name evidence="1" type="ORF">FA13DRAFT_1708826</name>
</gene>
<keyword evidence="2" id="KW-1185">Reference proteome</keyword>